<feature type="region of interest" description="Disordered" evidence="1">
    <location>
        <begin position="51"/>
        <end position="99"/>
    </location>
</feature>
<dbReference type="InterPro" id="IPR013885">
    <property type="entry name" value="DUF1764_euk"/>
</dbReference>
<evidence type="ECO:0000313" key="3">
    <source>
        <dbReference type="Proteomes" id="UP001431209"/>
    </source>
</evidence>
<feature type="compositionally biased region" description="Basic and acidic residues" evidence="1">
    <location>
        <begin position="63"/>
        <end position="95"/>
    </location>
</feature>
<accession>A0AAW2Z505</accession>
<dbReference type="AlphaFoldDB" id="A0AAW2Z505"/>
<feature type="compositionally biased region" description="Basic and acidic residues" evidence="1">
    <location>
        <begin position="29"/>
        <end position="38"/>
    </location>
</feature>
<feature type="compositionally biased region" description="Polar residues" evidence="1">
    <location>
        <begin position="13"/>
        <end position="24"/>
    </location>
</feature>
<gene>
    <name evidence="2" type="ORF">AKO1_004705</name>
</gene>
<keyword evidence="3" id="KW-1185">Reference proteome</keyword>
<reference evidence="2 3" key="1">
    <citation type="submission" date="2024-03" db="EMBL/GenBank/DDBJ databases">
        <title>The Acrasis kona genome and developmental transcriptomes reveal deep origins of eukaryotic multicellular pathways.</title>
        <authorList>
            <person name="Sheikh S."/>
            <person name="Fu C.-J."/>
            <person name="Brown M.W."/>
            <person name="Baldauf S.L."/>
        </authorList>
    </citation>
    <scope>NUCLEOTIDE SEQUENCE [LARGE SCALE GENOMIC DNA]</scope>
    <source>
        <strain evidence="2 3">ATCC MYA-3509</strain>
    </source>
</reference>
<sequence>MKGKDVTRKDLSNDSSKPTGISKTNKTKALKDSNPPKKVVDALDDIDAIFSEAKSAPKKKTKKENPKDKSTNKSNDEPDDDFKNMRGEQKGRKNIDGLPIYSLEELNPSGKRGGDTELCPFDCDCCYI</sequence>
<organism evidence="2 3">
    <name type="scientific">Acrasis kona</name>
    <dbReference type="NCBI Taxonomy" id="1008807"/>
    <lineage>
        <taxon>Eukaryota</taxon>
        <taxon>Discoba</taxon>
        <taxon>Heterolobosea</taxon>
        <taxon>Tetramitia</taxon>
        <taxon>Eutetramitia</taxon>
        <taxon>Acrasidae</taxon>
        <taxon>Acrasis</taxon>
    </lineage>
</organism>
<dbReference type="PANTHER" id="PTHR34066:SF1">
    <property type="entry name" value="DUF1764 FAMILY PROTEIN"/>
    <property type="match status" value="1"/>
</dbReference>
<proteinExistence type="predicted"/>
<dbReference type="PANTHER" id="PTHR34066">
    <property type="entry name" value="GROWTH FACTOR 2"/>
    <property type="match status" value="1"/>
</dbReference>
<evidence type="ECO:0000256" key="1">
    <source>
        <dbReference type="SAM" id="MobiDB-lite"/>
    </source>
</evidence>
<dbReference type="Pfam" id="PF08576">
    <property type="entry name" value="DUF1764"/>
    <property type="match status" value="1"/>
</dbReference>
<feature type="region of interest" description="Disordered" evidence="1">
    <location>
        <begin position="1"/>
        <end position="38"/>
    </location>
</feature>
<protein>
    <recommendedName>
        <fullName evidence="4">DUF1764 domain-containing protein</fullName>
    </recommendedName>
</protein>
<dbReference type="EMBL" id="JAOPGA020001019">
    <property type="protein sequence ID" value="KAL0484058.1"/>
    <property type="molecule type" value="Genomic_DNA"/>
</dbReference>
<name>A0AAW2Z505_9EUKA</name>
<dbReference type="Proteomes" id="UP001431209">
    <property type="component" value="Unassembled WGS sequence"/>
</dbReference>
<feature type="compositionally biased region" description="Basic and acidic residues" evidence="1">
    <location>
        <begin position="1"/>
        <end position="12"/>
    </location>
</feature>
<evidence type="ECO:0008006" key="4">
    <source>
        <dbReference type="Google" id="ProtNLM"/>
    </source>
</evidence>
<evidence type="ECO:0000313" key="2">
    <source>
        <dbReference type="EMBL" id="KAL0484058.1"/>
    </source>
</evidence>
<comment type="caution">
    <text evidence="2">The sequence shown here is derived from an EMBL/GenBank/DDBJ whole genome shotgun (WGS) entry which is preliminary data.</text>
</comment>